<proteinExistence type="predicted"/>
<dbReference type="Pfam" id="PF00397">
    <property type="entry name" value="WW"/>
    <property type="match status" value="1"/>
</dbReference>
<sequence>MYPGQFPMMPVMPGMPFTVQNPNLMWKEFSTPEGKKYYHNPILNETVWTLPAGVVPIVAAPIPTPQPTVKPIVEEEQKDITAMLFEDEDGDVAPGTTVSTPAPSAQAKPRHTPSTKQRAPSQQQGRSTSPSLQVARGSQPSPIETTPEETPKKPKPAPEPEINLTAEEREAEFRALLNTLKLNIETLTWEKALPKMANDKRYRLIKNVDARKKVFNDWLSEKKEDLENQNYQLRKQNNTAFLEMLTEKCYMSEPSEGKNFQLNRSTRFSSIESTFSDDPRWKAIPDHRQREHLVQDWIDEERDKERERQKELEREKEKKLADWLLQDTRITIKMPFKVAQEILKDTPEWEALPNSSRMKTYNNHQALLFEREQKAKEDRRRQEEEERSRKRREREELGHEKKKAVSKVIVELCVAGKMSMTDRVRDINIEEGGQIIPFTNSAIVSDLSKFLSRSSAIEICEDAKEEVHIALEKCISAAWALFFNDKPDSDLQSAKDTLEGALSGGDVEVFSAQQIEEILGTQNLITQPTTVWKRMVIEGVLMRQQRIELGKEKRLAKLQKNAKELIGSIYEAHKDMSDVKEMVDLILTNLQTSPSFLILSNLVNPPPPAGESEMMIDTEDGETKDANLEFKKRNSTLVMDLLRDVLNDDSTDLDEGEIRKTKRRQTAKEDAEHERVFMDKAEDDRGRRRSHRERIDRVEEDHVRPAQFQIVPQEPERPEAKSIFEREEGEVD</sequence>
<reference evidence="5 6" key="1">
    <citation type="journal article" date="2022" name="bioRxiv">
        <title>Genomics of Preaxostyla Flagellates Illuminates Evolutionary Transitions and the Path Towards Mitochondrial Loss.</title>
        <authorList>
            <person name="Novak L.V.F."/>
            <person name="Treitli S.C."/>
            <person name="Pyrih J."/>
            <person name="Halakuc P."/>
            <person name="Pipaliya S.V."/>
            <person name="Vacek V."/>
            <person name="Brzon O."/>
            <person name="Soukal P."/>
            <person name="Eme L."/>
            <person name="Dacks J.B."/>
            <person name="Karnkowska A."/>
            <person name="Elias M."/>
            <person name="Hampl V."/>
        </authorList>
    </citation>
    <scope>NUCLEOTIDE SEQUENCE [LARGE SCALE GENOMIC DNA]</scope>
    <source>
        <strain evidence="5">NAU3</strain>
        <tissue evidence="5">Gut</tissue>
    </source>
</reference>
<dbReference type="Gene3D" id="1.10.10.440">
    <property type="entry name" value="FF domain"/>
    <property type="match status" value="2"/>
</dbReference>
<evidence type="ECO:0008006" key="7">
    <source>
        <dbReference type="Google" id="ProtNLM"/>
    </source>
</evidence>
<dbReference type="Pfam" id="PF01846">
    <property type="entry name" value="FF"/>
    <property type="match status" value="2"/>
</dbReference>
<dbReference type="EMBL" id="JARBJD010000228">
    <property type="protein sequence ID" value="KAK2946454.1"/>
    <property type="molecule type" value="Genomic_DNA"/>
</dbReference>
<dbReference type="PANTHER" id="PTHR11864:SF0">
    <property type="entry name" value="PRP40 PRE-MRNA PROCESSING FACTOR 40 HOMOLOG A (YEAST)"/>
    <property type="match status" value="1"/>
</dbReference>
<comment type="caution">
    <text evidence="5">The sequence shown here is derived from an EMBL/GenBank/DDBJ whole genome shotgun (WGS) entry which is preliminary data.</text>
</comment>
<evidence type="ECO:0000256" key="2">
    <source>
        <dbReference type="SAM" id="MobiDB-lite"/>
    </source>
</evidence>
<name>A0ABQ9X3W7_9EUKA</name>
<feature type="region of interest" description="Disordered" evidence="2">
    <location>
        <begin position="370"/>
        <end position="398"/>
    </location>
</feature>
<keyword evidence="6" id="KW-1185">Reference proteome</keyword>
<feature type="domain" description="WW" evidence="3">
    <location>
        <begin position="26"/>
        <end position="53"/>
    </location>
</feature>
<gene>
    <name evidence="5" type="ORF">BLNAU_18619</name>
</gene>
<evidence type="ECO:0000313" key="5">
    <source>
        <dbReference type="EMBL" id="KAK2946454.1"/>
    </source>
</evidence>
<feature type="compositionally biased region" description="Basic and acidic residues" evidence="2">
    <location>
        <begin position="714"/>
        <end position="726"/>
    </location>
</feature>
<protein>
    <recommendedName>
        <fullName evidence="7">WW domain-containing protein</fullName>
    </recommendedName>
</protein>
<dbReference type="InterPro" id="IPR002713">
    <property type="entry name" value="FF_domain"/>
</dbReference>
<dbReference type="SUPFAM" id="SSF81698">
    <property type="entry name" value="FF domain"/>
    <property type="match status" value="2"/>
</dbReference>
<feature type="compositionally biased region" description="Basic and acidic residues" evidence="2">
    <location>
        <begin position="693"/>
        <end position="704"/>
    </location>
</feature>
<feature type="region of interest" description="Disordered" evidence="2">
    <location>
        <begin position="657"/>
        <end position="732"/>
    </location>
</feature>
<dbReference type="SUPFAM" id="SSF51045">
    <property type="entry name" value="WW domain"/>
    <property type="match status" value="1"/>
</dbReference>
<evidence type="ECO:0000259" key="3">
    <source>
        <dbReference type="PROSITE" id="PS50020"/>
    </source>
</evidence>
<dbReference type="InterPro" id="IPR001202">
    <property type="entry name" value="WW_dom"/>
</dbReference>
<feature type="region of interest" description="Disordered" evidence="2">
    <location>
        <begin position="89"/>
        <end position="160"/>
    </location>
</feature>
<dbReference type="InterPro" id="IPR036020">
    <property type="entry name" value="WW_dom_sf"/>
</dbReference>
<accession>A0ABQ9X3W7</accession>
<dbReference type="PROSITE" id="PS50020">
    <property type="entry name" value="WW_DOMAIN_2"/>
    <property type="match status" value="1"/>
</dbReference>
<feature type="compositionally biased region" description="Basic and acidic residues" evidence="2">
    <location>
        <begin position="149"/>
        <end position="158"/>
    </location>
</feature>
<dbReference type="InterPro" id="IPR036517">
    <property type="entry name" value="FF_domain_sf"/>
</dbReference>
<keyword evidence="1" id="KW-0175">Coiled coil</keyword>
<feature type="coiled-coil region" evidence="1">
    <location>
        <begin position="216"/>
        <end position="243"/>
    </location>
</feature>
<dbReference type="CDD" id="cd00201">
    <property type="entry name" value="WW"/>
    <property type="match status" value="1"/>
</dbReference>
<dbReference type="PANTHER" id="PTHR11864">
    <property type="entry name" value="PRE-MRNA-PROCESSING PROTEIN PRP40"/>
    <property type="match status" value="1"/>
</dbReference>
<evidence type="ECO:0000259" key="4">
    <source>
        <dbReference type="PROSITE" id="PS51676"/>
    </source>
</evidence>
<feature type="domain" description="FF" evidence="4">
    <location>
        <begin position="165"/>
        <end position="221"/>
    </location>
</feature>
<feature type="compositionally biased region" description="Polar residues" evidence="2">
    <location>
        <begin position="114"/>
        <end position="139"/>
    </location>
</feature>
<dbReference type="PROSITE" id="PS51676">
    <property type="entry name" value="FF"/>
    <property type="match status" value="1"/>
</dbReference>
<evidence type="ECO:0000313" key="6">
    <source>
        <dbReference type="Proteomes" id="UP001281761"/>
    </source>
</evidence>
<dbReference type="SMART" id="SM00441">
    <property type="entry name" value="FF"/>
    <property type="match status" value="2"/>
</dbReference>
<organism evidence="5 6">
    <name type="scientific">Blattamonas nauphoetae</name>
    <dbReference type="NCBI Taxonomy" id="2049346"/>
    <lineage>
        <taxon>Eukaryota</taxon>
        <taxon>Metamonada</taxon>
        <taxon>Preaxostyla</taxon>
        <taxon>Oxymonadida</taxon>
        <taxon>Blattamonas</taxon>
    </lineage>
</organism>
<dbReference type="Proteomes" id="UP001281761">
    <property type="component" value="Unassembled WGS sequence"/>
</dbReference>
<dbReference type="SMART" id="SM00456">
    <property type="entry name" value="WW"/>
    <property type="match status" value="1"/>
</dbReference>
<dbReference type="Gene3D" id="2.20.70.10">
    <property type="match status" value="1"/>
</dbReference>
<feature type="compositionally biased region" description="Basic and acidic residues" evidence="2">
    <location>
        <begin position="666"/>
        <end position="686"/>
    </location>
</feature>
<dbReference type="InterPro" id="IPR039726">
    <property type="entry name" value="Prp40-like"/>
</dbReference>
<evidence type="ECO:0000256" key="1">
    <source>
        <dbReference type="SAM" id="Coils"/>
    </source>
</evidence>